<dbReference type="InterPro" id="IPR029044">
    <property type="entry name" value="Nucleotide-diphossugar_trans"/>
</dbReference>
<dbReference type="Gene3D" id="3.90.550.10">
    <property type="entry name" value="Spore Coat Polysaccharide Biosynthesis Protein SpsA, Chain A"/>
    <property type="match status" value="1"/>
</dbReference>
<dbReference type="InterPro" id="IPR001173">
    <property type="entry name" value="Glyco_trans_2-like"/>
</dbReference>
<evidence type="ECO:0000259" key="2">
    <source>
        <dbReference type="Pfam" id="PF00535"/>
    </source>
</evidence>
<reference evidence="3 4" key="1">
    <citation type="submission" date="2011-12" db="EMBL/GenBank/DDBJ databases">
        <title>The Genome Sequence of Prevotella maculosa OT 289.</title>
        <authorList>
            <consortium name="The Broad Institute Genome Sequencing Platform"/>
            <person name="Earl A."/>
            <person name="Ward D."/>
            <person name="Feldgarden M."/>
            <person name="Gevers D."/>
            <person name="Izard J."/>
            <person name="Blanton J.M."/>
            <person name="Mathney J."/>
            <person name="Tanner A.C."/>
            <person name="Dewhirst F.E."/>
            <person name="Young S.K."/>
            <person name="Zeng Q."/>
            <person name="Gargeya S."/>
            <person name="Fitzgerald M."/>
            <person name="Haas B."/>
            <person name="Abouelleil A."/>
            <person name="Alvarado L."/>
            <person name="Arachchi H.M."/>
            <person name="Berlin A."/>
            <person name="Chapman S.B."/>
            <person name="Gearin G."/>
            <person name="Goldberg J."/>
            <person name="Griggs A."/>
            <person name="Gujja S."/>
            <person name="Hansen M."/>
            <person name="Heiman D."/>
            <person name="Howarth C."/>
            <person name="Larimer J."/>
            <person name="Lui A."/>
            <person name="MacDonald P.J.P."/>
            <person name="McCowen C."/>
            <person name="Montmayeur A."/>
            <person name="Murphy C."/>
            <person name="Neiman D."/>
            <person name="Pearson M."/>
            <person name="Priest M."/>
            <person name="Roberts A."/>
            <person name="Saif S."/>
            <person name="Shea T."/>
            <person name="Sisk P."/>
            <person name="Stolte C."/>
            <person name="Sykes S."/>
            <person name="Wortman J."/>
            <person name="Nusbaum C."/>
            <person name="Birren B."/>
        </authorList>
    </citation>
    <scope>NUCLEOTIDE SEQUENCE [LARGE SCALE GENOMIC DNA]</scope>
    <source>
        <strain evidence="3 4">OT 289</strain>
    </source>
</reference>
<evidence type="ECO:0000256" key="1">
    <source>
        <dbReference type="ARBA" id="ARBA00038494"/>
    </source>
</evidence>
<name>H1HNY1_9BACT</name>
<feature type="domain" description="Glycosyltransferase 2-like" evidence="2">
    <location>
        <begin position="8"/>
        <end position="128"/>
    </location>
</feature>
<dbReference type="SUPFAM" id="SSF53448">
    <property type="entry name" value="Nucleotide-diphospho-sugar transferases"/>
    <property type="match status" value="1"/>
</dbReference>
<dbReference type="Proteomes" id="UP000003167">
    <property type="component" value="Unassembled WGS sequence"/>
</dbReference>
<dbReference type="STRING" id="999422.HMPREF9944_01875"/>
<protein>
    <recommendedName>
        <fullName evidence="2">Glycosyltransferase 2-like domain-containing protein</fullName>
    </recommendedName>
</protein>
<dbReference type="PANTHER" id="PTHR43630:SF2">
    <property type="entry name" value="GLYCOSYLTRANSFERASE"/>
    <property type="match status" value="1"/>
</dbReference>
<keyword evidence="4" id="KW-1185">Reference proteome</keyword>
<proteinExistence type="inferred from homology"/>
<evidence type="ECO:0000313" key="4">
    <source>
        <dbReference type="Proteomes" id="UP000003167"/>
    </source>
</evidence>
<dbReference type="HOGENOM" id="CLU_065962_1_0_10"/>
<dbReference type="OrthoDB" id="9815923at2"/>
<comment type="similarity">
    <text evidence="1">Belongs to the glycosyltransferase 2 family. WaaE/KdtX subfamily.</text>
</comment>
<gene>
    <name evidence="3" type="ORF">HMPREF9944_01875</name>
</gene>
<dbReference type="AlphaFoldDB" id="H1HNY1"/>
<dbReference type="Pfam" id="PF00535">
    <property type="entry name" value="Glycos_transf_2"/>
    <property type="match status" value="1"/>
</dbReference>
<dbReference type="EMBL" id="AGEK01000032">
    <property type="protein sequence ID" value="EHO68621.1"/>
    <property type="molecule type" value="Genomic_DNA"/>
</dbReference>
<dbReference type="PATRIC" id="fig|999422.3.peg.1969"/>
<evidence type="ECO:0000313" key="3">
    <source>
        <dbReference type="EMBL" id="EHO68621.1"/>
    </source>
</evidence>
<organism evidence="3 4">
    <name type="scientific">Segatella maculosa OT 289</name>
    <dbReference type="NCBI Taxonomy" id="999422"/>
    <lineage>
        <taxon>Bacteria</taxon>
        <taxon>Pseudomonadati</taxon>
        <taxon>Bacteroidota</taxon>
        <taxon>Bacteroidia</taxon>
        <taxon>Bacteroidales</taxon>
        <taxon>Prevotellaceae</taxon>
        <taxon>Segatella</taxon>
    </lineage>
</organism>
<sequence length="259" mass="29685">MNGNEKITVVINTYNAERHLNACLEAVKDFDEVLICDMESTDRTLDIAHSHGCKVVTFPKGEHRIVEPARQFAIDRAENPWVLVVDADEIVPCALRHYLYEAIQKPTGFAAIAIPRKNYFMGRMMHSSYPDYVLRFLKREHCHWPPVIHASPEVNGRVIKIPSARQDLAFEHLANDTVADIIAKNNTYSDYEVPRRRKKNHGIMALLCRPAFRFFKSYFLKRGCLDGLPGLIHAVLDAGYQFAIVAKLIEERQEKRHSS</sequence>
<dbReference type="RefSeq" id="WP_008565891.1">
    <property type="nucleotide sequence ID" value="NZ_JH594506.1"/>
</dbReference>
<comment type="caution">
    <text evidence="3">The sequence shown here is derived from an EMBL/GenBank/DDBJ whole genome shotgun (WGS) entry which is preliminary data.</text>
</comment>
<dbReference type="CDD" id="cd02511">
    <property type="entry name" value="Beta4Glucosyltransferase"/>
    <property type="match status" value="1"/>
</dbReference>
<dbReference type="PANTHER" id="PTHR43630">
    <property type="entry name" value="POLY-BETA-1,6-N-ACETYL-D-GLUCOSAMINE SYNTHASE"/>
    <property type="match status" value="1"/>
</dbReference>
<accession>H1HNY1</accession>